<dbReference type="Proteomes" id="UP000621560">
    <property type="component" value="Unassembled WGS sequence"/>
</dbReference>
<feature type="chain" id="PRO_5037711431" evidence="1">
    <location>
        <begin position="31"/>
        <end position="521"/>
    </location>
</feature>
<dbReference type="EMBL" id="JACXIZ010000002">
    <property type="protein sequence ID" value="MBD2843588.1"/>
    <property type="molecule type" value="Genomic_DNA"/>
</dbReference>
<dbReference type="InterPro" id="IPR050490">
    <property type="entry name" value="Bact_solute-bd_prot1"/>
</dbReference>
<dbReference type="SUPFAM" id="SSF53850">
    <property type="entry name" value="Periplasmic binding protein-like II"/>
    <property type="match status" value="1"/>
</dbReference>
<dbReference type="Pfam" id="PF01547">
    <property type="entry name" value="SBP_bac_1"/>
    <property type="match status" value="1"/>
</dbReference>
<evidence type="ECO:0000256" key="1">
    <source>
        <dbReference type="SAM" id="SignalP"/>
    </source>
</evidence>
<keyword evidence="3" id="KW-1185">Reference proteome</keyword>
<reference evidence="2" key="1">
    <citation type="submission" date="2020-09" db="EMBL/GenBank/DDBJ databases">
        <title>A novel bacterium of genus Paenibacillus, isolated from South China Sea.</title>
        <authorList>
            <person name="Huang H."/>
            <person name="Mo K."/>
            <person name="Hu Y."/>
        </authorList>
    </citation>
    <scope>NUCLEOTIDE SEQUENCE</scope>
    <source>
        <strain evidence="2">IB182496</strain>
    </source>
</reference>
<gene>
    <name evidence="2" type="ORF">IDH44_00165</name>
</gene>
<name>A0A927GPR2_9BACL</name>
<dbReference type="RefSeq" id="WP_190913546.1">
    <property type="nucleotide sequence ID" value="NZ_JACXIZ010000002.1"/>
</dbReference>
<evidence type="ECO:0000313" key="2">
    <source>
        <dbReference type="EMBL" id="MBD2843588.1"/>
    </source>
</evidence>
<sequence length="521" mass="57462">MKSFKAAAQGALAVTIVASLLAGCAGKEEAAPANDVQSDSSATDDTTEPVTLKAYMTDVNQPIPPGDTMDIPTLAYLAEKTNTKLDVTFLAHGKYNEQLRLKMAAGEYPDFYWTGGFANEETLANGMLLPLNDLIDEYGPNLKKTIPQTAWDAVTLKGQIMAIPRFPGGGTDTDRLIYMRKDYLDKVGADIPTTSDEFLDVLRKLRDGDPDGNGKDDTIPFSGRQSFGWMENLFGMWGIDPSASTIYNDEVIPSYLHPNMKQALAFLRTMYEEKLLDPEFLSNTGSIWTQKLNSGQVASYNHTVEQVGDFQKAIQDANPDVPVDIVAIPTPRGSGYEGPLGNRKNPIGVSMVVMKTSEHPEAVIKLLDWIASEEGQIFVDLGMEGDTYTKNGEAYVYDADADQDTSHLRLVFAVTPLYYNEKTIPARYAPEAIARIDQAYAVARNEGLPTPTIGMPQPAALSENPELSWYSSSLIQEAMTKIVYGELPVDYFDTFVETIRQQGGDQLIREMTDWYNENKKG</sequence>
<dbReference type="PROSITE" id="PS51257">
    <property type="entry name" value="PROKAR_LIPOPROTEIN"/>
    <property type="match status" value="1"/>
</dbReference>
<dbReference type="PANTHER" id="PTHR43649:SF12">
    <property type="entry name" value="DIACETYLCHITOBIOSE BINDING PROTEIN DASA"/>
    <property type="match status" value="1"/>
</dbReference>
<dbReference type="AlphaFoldDB" id="A0A927GPR2"/>
<feature type="signal peptide" evidence="1">
    <location>
        <begin position="1"/>
        <end position="30"/>
    </location>
</feature>
<organism evidence="2 3">
    <name type="scientific">Paenibacillus sabuli</name>
    <dbReference type="NCBI Taxonomy" id="2772509"/>
    <lineage>
        <taxon>Bacteria</taxon>
        <taxon>Bacillati</taxon>
        <taxon>Bacillota</taxon>
        <taxon>Bacilli</taxon>
        <taxon>Bacillales</taxon>
        <taxon>Paenibacillaceae</taxon>
        <taxon>Paenibacillus</taxon>
    </lineage>
</organism>
<accession>A0A927GPR2</accession>
<protein>
    <submittedName>
        <fullName evidence="2">Extracellular solute-binding protein</fullName>
    </submittedName>
</protein>
<dbReference type="Gene3D" id="3.40.190.10">
    <property type="entry name" value="Periplasmic binding protein-like II"/>
    <property type="match status" value="2"/>
</dbReference>
<proteinExistence type="predicted"/>
<evidence type="ECO:0000313" key="3">
    <source>
        <dbReference type="Proteomes" id="UP000621560"/>
    </source>
</evidence>
<comment type="caution">
    <text evidence="2">The sequence shown here is derived from an EMBL/GenBank/DDBJ whole genome shotgun (WGS) entry which is preliminary data.</text>
</comment>
<keyword evidence="1" id="KW-0732">Signal</keyword>
<dbReference type="InterPro" id="IPR006059">
    <property type="entry name" value="SBP"/>
</dbReference>
<dbReference type="PANTHER" id="PTHR43649">
    <property type="entry name" value="ARABINOSE-BINDING PROTEIN-RELATED"/>
    <property type="match status" value="1"/>
</dbReference>